<dbReference type="Proteomes" id="UP001156484">
    <property type="component" value="Chromosome"/>
</dbReference>
<dbReference type="EMBL" id="CP107551">
    <property type="protein sequence ID" value="UYP18818.1"/>
    <property type="molecule type" value="Genomic_DNA"/>
</dbReference>
<protein>
    <submittedName>
        <fullName evidence="1">Thioesterase family protein</fullName>
    </submittedName>
</protein>
<evidence type="ECO:0000313" key="1">
    <source>
        <dbReference type="EMBL" id="UYP18818.1"/>
    </source>
</evidence>
<keyword evidence="2" id="KW-1185">Reference proteome</keyword>
<reference evidence="1" key="1">
    <citation type="submission" date="2022-10" db="EMBL/GenBank/DDBJ databases">
        <title>Rhodococcus ferula Z13 complete genome.</title>
        <authorList>
            <person name="Long X."/>
            <person name="Zang M."/>
        </authorList>
    </citation>
    <scope>NUCLEOTIDE SEQUENCE</scope>
    <source>
        <strain evidence="1">Z13</strain>
    </source>
</reference>
<organism evidence="1 2">
    <name type="scientific">Rhodococcus sacchari</name>
    <dbReference type="NCBI Taxonomy" id="2962047"/>
    <lineage>
        <taxon>Bacteria</taxon>
        <taxon>Bacillati</taxon>
        <taxon>Actinomycetota</taxon>
        <taxon>Actinomycetes</taxon>
        <taxon>Mycobacteriales</taxon>
        <taxon>Nocardiaceae</taxon>
        <taxon>Rhodococcus</taxon>
    </lineage>
</organism>
<proteinExistence type="predicted"/>
<evidence type="ECO:0000313" key="2">
    <source>
        <dbReference type="Proteomes" id="UP001156484"/>
    </source>
</evidence>
<sequence length="309" mass="33676">MTTSADSDGLASIPRPPVGRTLTLEEIGEDVFRGTAHTGAPRIYGGQALGQSLLAAGLTVSPDRPPHSLHGHFVHPGRPDGPVDYHVERVRDGGSFATRQVRALQEGRTIFLATVSFQRPEGGPEHQLPLSAPAIPPEELPAPHEDPSLVDADGAGWLRPLLDGIGVDFRFPEEYPRLANRRGQARPPRQRAWIRTPEHLGDDPLLHAAAFAYCSDLFLLSATLPPHARHVDTPGLQLASLDHTVWLHAPFRADEWHLYEQHGHRMGGGRGLSYGYLFDRAGRLVASTTQEGLLRFRNRPSPGEVTAAG</sequence>
<accession>A0ACD4DFJ8</accession>
<name>A0ACD4DFJ8_9NOCA</name>
<gene>
    <name evidence="1" type="ORF">OED52_19650</name>
</gene>